<proteinExistence type="predicted"/>
<dbReference type="Proteomes" id="UP000284706">
    <property type="component" value="Unassembled WGS sequence"/>
</dbReference>
<organism evidence="1 2">
    <name type="scientific">Gymnopilus dilepis</name>
    <dbReference type="NCBI Taxonomy" id="231916"/>
    <lineage>
        <taxon>Eukaryota</taxon>
        <taxon>Fungi</taxon>
        <taxon>Dikarya</taxon>
        <taxon>Basidiomycota</taxon>
        <taxon>Agaricomycotina</taxon>
        <taxon>Agaricomycetes</taxon>
        <taxon>Agaricomycetidae</taxon>
        <taxon>Agaricales</taxon>
        <taxon>Agaricineae</taxon>
        <taxon>Hymenogastraceae</taxon>
        <taxon>Gymnopilus</taxon>
    </lineage>
</organism>
<dbReference type="AlphaFoldDB" id="A0A409X5M1"/>
<dbReference type="OrthoDB" id="3041043at2759"/>
<accession>A0A409X5M1</accession>
<evidence type="ECO:0000313" key="1">
    <source>
        <dbReference type="EMBL" id="PPQ86098.1"/>
    </source>
</evidence>
<sequence>MDLSPFETFLLRTSSAVVCRIFQQSDIMTLVALSRASRTLHAIHLWFAEKAWDPSWRYRQYFVHVQAFRRMLRQCDALISGSFVLQFFDRRRYVNSDLDIFLRSAGANDMCNWLKKEGYKAVDGVVGYNQASRSQHVVRAVASRGPEHGSLLGVYTFQRLVATAGGHVELMRVQVIVVDTSPIEHILFEFHSTAVMNFLSADEAISVFPLATFRDRTSFISHLPSSADKHYAWKRKYRKRGFNLVGESTSDRVSHLPLGFRTVGDKYCWSIKLRGSVLPDGGRGYYNNPSVRLPFDVLSADMGAVSEGCSIKIAEPYLWRCVACNPF</sequence>
<name>A0A409X5M1_9AGAR</name>
<evidence type="ECO:0000313" key="2">
    <source>
        <dbReference type="Proteomes" id="UP000284706"/>
    </source>
</evidence>
<gene>
    <name evidence="1" type="ORF">CVT26_001220</name>
</gene>
<protein>
    <submittedName>
        <fullName evidence="1">Uncharacterized protein</fullName>
    </submittedName>
</protein>
<dbReference type="InParanoid" id="A0A409X5M1"/>
<keyword evidence="2" id="KW-1185">Reference proteome</keyword>
<dbReference type="EMBL" id="NHYE01004146">
    <property type="protein sequence ID" value="PPQ86098.1"/>
    <property type="molecule type" value="Genomic_DNA"/>
</dbReference>
<comment type="caution">
    <text evidence="1">The sequence shown here is derived from an EMBL/GenBank/DDBJ whole genome shotgun (WGS) entry which is preliminary data.</text>
</comment>
<reference evidence="1 2" key="1">
    <citation type="journal article" date="2018" name="Evol. Lett.">
        <title>Horizontal gene cluster transfer increased hallucinogenic mushroom diversity.</title>
        <authorList>
            <person name="Reynolds H.T."/>
            <person name="Vijayakumar V."/>
            <person name="Gluck-Thaler E."/>
            <person name="Korotkin H.B."/>
            <person name="Matheny P.B."/>
            <person name="Slot J.C."/>
        </authorList>
    </citation>
    <scope>NUCLEOTIDE SEQUENCE [LARGE SCALE GENOMIC DNA]</scope>
    <source>
        <strain evidence="1 2">SRW20</strain>
    </source>
</reference>